<protein>
    <submittedName>
        <fullName evidence="2">DUF2335 domain-containing protein</fullName>
    </submittedName>
</protein>
<dbReference type="RefSeq" id="WP_255188726.1">
    <property type="nucleotide sequence ID" value="NZ_CP113517.1"/>
</dbReference>
<feature type="compositionally biased region" description="Basic residues" evidence="1">
    <location>
        <begin position="1"/>
        <end position="10"/>
    </location>
</feature>
<evidence type="ECO:0000313" key="2">
    <source>
        <dbReference type="EMBL" id="WAR43739.1"/>
    </source>
</evidence>
<evidence type="ECO:0000256" key="1">
    <source>
        <dbReference type="SAM" id="MobiDB-lite"/>
    </source>
</evidence>
<name>A0ABY7GHN4_9GAMM</name>
<proteinExistence type="predicted"/>
<dbReference type="EMBL" id="CP113517">
    <property type="protein sequence ID" value="WAR43739.1"/>
    <property type="molecule type" value="Genomic_DNA"/>
</dbReference>
<dbReference type="Proteomes" id="UP001162780">
    <property type="component" value="Chromosome"/>
</dbReference>
<accession>A0ABY7GHN4</accession>
<organism evidence="2 3">
    <name type="scientific">Methylomonas rapida</name>
    <dbReference type="NCBI Taxonomy" id="2963939"/>
    <lineage>
        <taxon>Bacteria</taxon>
        <taxon>Pseudomonadati</taxon>
        <taxon>Pseudomonadota</taxon>
        <taxon>Gammaproteobacteria</taxon>
        <taxon>Methylococcales</taxon>
        <taxon>Methylococcaceae</taxon>
        <taxon>Methylomonas</taxon>
    </lineage>
</organism>
<dbReference type="InterPro" id="IPR019284">
    <property type="entry name" value="RP532"/>
</dbReference>
<feature type="region of interest" description="Disordered" evidence="1">
    <location>
        <begin position="1"/>
        <end position="27"/>
    </location>
</feature>
<sequence length="90" mass="10120">MKNPRKKKPVTHNTRTDTKVSVGWSGPLPPPAALEQFDTIIENGAERIFKMAEAEQSATNSLNLKPYDKTIAEVNGWALSLQYQLWPQPQ</sequence>
<keyword evidence="3" id="KW-1185">Reference proteome</keyword>
<reference evidence="2" key="1">
    <citation type="submission" date="2022-11" db="EMBL/GenBank/DDBJ databases">
        <title>Methylomonas rapida sp. nov., Carotenoid-Producing Obligate Methanotrophs with High Growth Characteristics and Biotechnological Potential.</title>
        <authorList>
            <person name="Tikhonova E.N."/>
            <person name="Suleimanov R.Z."/>
            <person name="Miroshnikov K."/>
            <person name="Oshkin I.Y."/>
            <person name="Belova S.E."/>
            <person name="Danilova O.V."/>
            <person name="Ashikhmin A."/>
            <person name="Konopkin A."/>
            <person name="But S.Y."/>
            <person name="Khmelenina V.N."/>
            <person name="Kuznetsov N."/>
            <person name="Pimenov N.V."/>
            <person name="Dedysh S.N."/>
        </authorList>
    </citation>
    <scope>NUCLEOTIDE SEQUENCE</scope>
    <source>
        <strain evidence="2">MP1</strain>
    </source>
</reference>
<gene>
    <name evidence="2" type="ORF">NM686_015310</name>
</gene>
<evidence type="ECO:0000313" key="3">
    <source>
        <dbReference type="Proteomes" id="UP001162780"/>
    </source>
</evidence>
<dbReference type="Pfam" id="PF10097">
    <property type="entry name" value="DUF2335"/>
    <property type="match status" value="1"/>
</dbReference>